<evidence type="ECO:0000256" key="3">
    <source>
        <dbReference type="SAM" id="SignalP"/>
    </source>
</evidence>
<reference evidence="6" key="1">
    <citation type="submission" date="2016-12" db="EMBL/GenBank/DDBJ databases">
        <title>Comparative genomics of four Isosphaeraceae planctomycetes: a common pool of plasmids and glycoside hydrolase genes.</title>
        <authorList>
            <person name="Ivanova A."/>
        </authorList>
    </citation>
    <scope>NUCLEOTIDE SEQUENCE [LARGE SCALE GENOMIC DNA]</scope>
    <source>
        <strain evidence="6">PX4</strain>
    </source>
</reference>
<dbReference type="PANTHER" id="PTHR30469">
    <property type="entry name" value="MULTIDRUG RESISTANCE PROTEIN MDTA"/>
    <property type="match status" value="1"/>
</dbReference>
<organism evidence="5 6">
    <name type="scientific">Paludisphaera borealis</name>
    <dbReference type="NCBI Taxonomy" id="1387353"/>
    <lineage>
        <taxon>Bacteria</taxon>
        <taxon>Pseudomonadati</taxon>
        <taxon>Planctomycetota</taxon>
        <taxon>Planctomycetia</taxon>
        <taxon>Isosphaerales</taxon>
        <taxon>Isosphaeraceae</taxon>
        <taxon>Paludisphaera</taxon>
    </lineage>
</organism>
<dbReference type="Gene3D" id="1.10.287.470">
    <property type="entry name" value="Helix hairpin bin"/>
    <property type="match status" value="2"/>
</dbReference>
<gene>
    <name evidence="5" type="primary">aaeA</name>
    <name evidence="5" type="ORF">BSF38_02275</name>
</gene>
<evidence type="ECO:0000256" key="1">
    <source>
        <dbReference type="SAM" id="Coils"/>
    </source>
</evidence>
<evidence type="ECO:0000259" key="4">
    <source>
        <dbReference type="Pfam" id="PF25973"/>
    </source>
</evidence>
<evidence type="ECO:0000313" key="6">
    <source>
        <dbReference type="Proteomes" id="UP000186309"/>
    </source>
</evidence>
<accession>A0A1U7CPF3</accession>
<name>A0A1U7CPF3_9BACT</name>
<feature type="domain" description="CzcB-like barrel-sandwich hybrid" evidence="4">
    <location>
        <begin position="60"/>
        <end position="176"/>
    </location>
</feature>
<feature type="signal peptide" evidence="3">
    <location>
        <begin position="1"/>
        <end position="20"/>
    </location>
</feature>
<proteinExistence type="predicted"/>
<dbReference type="GO" id="GO:0015562">
    <property type="term" value="F:efflux transmembrane transporter activity"/>
    <property type="evidence" value="ECO:0007669"/>
    <property type="project" value="TreeGrafter"/>
</dbReference>
<dbReference type="STRING" id="1387353.BSF38_02275"/>
<dbReference type="PANTHER" id="PTHR30469:SF15">
    <property type="entry name" value="HLYD FAMILY OF SECRETION PROTEINS"/>
    <property type="match status" value="1"/>
</dbReference>
<dbReference type="KEGG" id="pbor:BSF38_02275"/>
<feature type="chain" id="PRO_5013341417" evidence="3">
    <location>
        <begin position="21"/>
        <end position="390"/>
    </location>
</feature>
<dbReference type="SUPFAM" id="SSF111369">
    <property type="entry name" value="HlyD-like secretion proteins"/>
    <property type="match status" value="1"/>
</dbReference>
<feature type="region of interest" description="Disordered" evidence="2">
    <location>
        <begin position="342"/>
        <end position="390"/>
    </location>
</feature>
<dbReference type="Proteomes" id="UP000186309">
    <property type="component" value="Chromosome"/>
</dbReference>
<dbReference type="Gene3D" id="2.40.50.100">
    <property type="match status" value="2"/>
</dbReference>
<protein>
    <submittedName>
        <fullName evidence="5">p-hydroxybenzoic acid efflux pump subunit AaeA</fullName>
    </submittedName>
</protein>
<dbReference type="GO" id="GO:1990281">
    <property type="term" value="C:efflux pump complex"/>
    <property type="evidence" value="ECO:0007669"/>
    <property type="project" value="TreeGrafter"/>
</dbReference>
<evidence type="ECO:0000313" key="5">
    <source>
        <dbReference type="EMBL" id="APW60786.1"/>
    </source>
</evidence>
<dbReference type="Gene3D" id="2.40.30.170">
    <property type="match status" value="1"/>
</dbReference>
<evidence type="ECO:0000256" key="2">
    <source>
        <dbReference type="SAM" id="MobiDB-lite"/>
    </source>
</evidence>
<keyword evidence="3" id="KW-0732">Signal</keyword>
<dbReference type="OrthoDB" id="266524at2"/>
<feature type="compositionally biased region" description="Low complexity" evidence="2">
    <location>
        <begin position="358"/>
        <end position="374"/>
    </location>
</feature>
<dbReference type="InterPro" id="IPR058647">
    <property type="entry name" value="BSH_CzcB-like"/>
</dbReference>
<dbReference type="RefSeq" id="WP_076345662.1">
    <property type="nucleotide sequence ID" value="NZ_CP019082.1"/>
</dbReference>
<keyword evidence="6" id="KW-1185">Reference proteome</keyword>
<feature type="coiled-coil region" evidence="1">
    <location>
        <begin position="92"/>
        <end position="147"/>
    </location>
</feature>
<dbReference type="AlphaFoldDB" id="A0A1U7CPF3"/>
<dbReference type="Pfam" id="PF25973">
    <property type="entry name" value="BSH_CzcB"/>
    <property type="match status" value="1"/>
</dbReference>
<sequence>MKSRAGSCARVLCVSLAVLATIEARSQSLPTSATIDAVPLELTMPERFQIVSTLEPIRRVLIVAPADGLIRSLDAGLGSTVRETQQIAELDRAEAGARLKVAQAELKEKQAQVAIHQIPDAVGLAQAEAAEARVELARIALDRLTLRAPFAGRIVAVPVTSGQFVLKGTVIAELADVSALKSWVPVDRRVAKAGGDLLVQIEDQDQTAKIQSIGPLPTTDEYKPLRELAAPFATAWVQVANPKGELDPGFRVRSSSLPVTAIATIPKGAVKPVTAGAEPSQVQVIRNEYVTNVPVKVLGKVGPDRLQVAGAFRASDGLIASSSSPLLAGTLIRFGQGVAGVEGTTPDPARRGQNASVAAPADPPATRQRTTPTPKRSAPAPAPAQGATPF</sequence>
<dbReference type="EMBL" id="CP019082">
    <property type="protein sequence ID" value="APW60786.1"/>
    <property type="molecule type" value="Genomic_DNA"/>
</dbReference>
<keyword evidence="1" id="KW-0175">Coiled coil</keyword>